<name>A0A963Z2F8_9PROT</name>
<evidence type="ECO:0000313" key="2">
    <source>
        <dbReference type="Proteomes" id="UP000721844"/>
    </source>
</evidence>
<organism evidence="1 2">
    <name type="scientific">Acidisoma cellulosilyticum</name>
    <dbReference type="NCBI Taxonomy" id="2802395"/>
    <lineage>
        <taxon>Bacteria</taxon>
        <taxon>Pseudomonadati</taxon>
        <taxon>Pseudomonadota</taxon>
        <taxon>Alphaproteobacteria</taxon>
        <taxon>Acetobacterales</taxon>
        <taxon>Acidocellaceae</taxon>
        <taxon>Acidisoma</taxon>
    </lineage>
</organism>
<evidence type="ECO:0000313" key="1">
    <source>
        <dbReference type="EMBL" id="MCB8880628.1"/>
    </source>
</evidence>
<gene>
    <name evidence="1" type="ORF">ACELLULO517_10320</name>
</gene>
<accession>A0A963Z2F8</accession>
<reference evidence="1 2" key="1">
    <citation type="journal article" date="2021" name="Microorganisms">
        <title>Acidisoma silvae sp. nov. and Acidisomacellulosilytica sp. nov., Two Acidophilic Bacteria Isolated from Decaying Wood, Hydrolyzing Cellulose and Producing Poly-3-hydroxybutyrate.</title>
        <authorList>
            <person name="Mieszkin S."/>
            <person name="Pouder E."/>
            <person name="Uroz S."/>
            <person name="Simon-Colin C."/>
            <person name="Alain K."/>
        </authorList>
    </citation>
    <scope>NUCLEOTIDE SEQUENCE [LARGE SCALE GENOMIC DNA]</scope>
    <source>
        <strain evidence="1 2">HW T5.17</strain>
    </source>
</reference>
<proteinExistence type="predicted"/>
<dbReference type="AlphaFoldDB" id="A0A963Z2F8"/>
<dbReference type="RefSeq" id="WP_227307289.1">
    <property type="nucleotide sequence ID" value="NZ_JAESVA010000003.1"/>
</dbReference>
<dbReference type="EMBL" id="JAESVA010000003">
    <property type="protein sequence ID" value="MCB8880628.1"/>
    <property type="molecule type" value="Genomic_DNA"/>
</dbReference>
<sequence length="73" mass="7984">MGSRITVYSYWTWIPGEGLGQIAPAKRSRPEIEAMGGLAILFSGEEIDEDELCRDGAYHPDKQQALCDQAIGA</sequence>
<dbReference type="Proteomes" id="UP000721844">
    <property type="component" value="Unassembled WGS sequence"/>
</dbReference>
<protein>
    <submittedName>
        <fullName evidence="1">Uncharacterized protein</fullName>
    </submittedName>
</protein>
<comment type="caution">
    <text evidence="1">The sequence shown here is derived from an EMBL/GenBank/DDBJ whole genome shotgun (WGS) entry which is preliminary data.</text>
</comment>
<keyword evidence="2" id="KW-1185">Reference proteome</keyword>